<protein>
    <submittedName>
        <fullName evidence="1">Uncharacterized protein</fullName>
    </submittedName>
</protein>
<reference evidence="1 2" key="1">
    <citation type="submission" date="2013-03" db="EMBL/GenBank/DDBJ databases">
        <authorList>
            <person name="Warren W."/>
            <person name="Wilson R.K."/>
        </authorList>
    </citation>
    <scope>NUCLEOTIDE SEQUENCE</scope>
</reference>
<dbReference type="AlphaFoldDB" id="A0A7N9D1C9"/>
<reference evidence="1" key="3">
    <citation type="submission" date="2025-09" db="UniProtKB">
        <authorList>
            <consortium name="Ensembl"/>
        </authorList>
    </citation>
    <scope>IDENTIFICATION</scope>
</reference>
<dbReference type="PANTHER" id="PTHR12138:SF152">
    <property type="entry name" value="C2H2-TYPE DOMAIN-CONTAINING PROTEIN"/>
    <property type="match status" value="1"/>
</dbReference>
<dbReference type="Ensembl" id="ENSMFAT00000083782.1">
    <property type="protein sequence ID" value="ENSMFAP00000058068.1"/>
    <property type="gene ID" value="ENSMFAG00000064123.1"/>
</dbReference>
<sequence>NGVSHCHPGWSAVARSQLTATSASQVQLIVPLSASQVSGTAGKHHQTQLIFVFFVEINFCIFHRVCQTGLELLTTSDPATSASQKGWDYRHEPLHLAQSRAFFSSLCYVVFHCHRLGRNPSRNMLCWIE</sequence>
<accession>A0A7N9D1C9</accession>
<organism evidence="1 2">
    <name type="scientific">Macaca fascicularis</name>
    <name type="common">Crab-eating macaque</name>
    <name type="synonym">Cynomolgus monkey</name>
    <dbReference type="NCBI Taxonomy" id="9541"/>
    <lineage>
        <taxon>Eukaryota</taxon>
        <taxon>Metazoa</taxon>
        <taxon>Chordata</taxon>
        <taxon>Craniata</taxon>
        <taxon>Vertebrata</taxon>
        <taxon>Euteleostomi</taxon>
        <taxon>Mammalia</taxon>
        <taxon>Eutheria</taxon>
        <taxon>Euarchontoglires</taxon>
        <taxon>Primates</taxon>
        <taxon>Haplorrhini</taxon>
        <taxon>Catarrhini</taxon>
        <taxon>Cercopithecidae</taxon>
        <taxon>Cercopithecinae</taxon>
        <taxon>Macaca</taxon>
    </lineage>
</organism>
<name>A0A7N9D1C9_MACFA</name>
<keyword evidence="2" id="KW-1185">Reference proteome</keyword>
<reference evidence="1" key="2">
    <citation type="submission" date="2025-08" db="UniProtKB">
        <authorList>
            <consortium name="Ensembl"/>
        </authorList>
    </citation>
    <scope>IDENTIFICATION</scope>
</reference>
<dbReference type="PANTHER" id="PTHR12138">
    <property type="entry name" value="PRIMATE-EXPANDED PROTEIN FAMILY"/>
    <property type="match status" value="1"/>
</dbReference>
<proteinExistence type="predicted"/>
<evidence type="ECO:0000313" key="2">
    <source>
        <dbReference type="Proteomes" id="UP000233100"/>
    </source>
</evidence>
<evidence type="ECO:0000313" key="1">
    <source>
        <dbReference type="Ensembl" id="ENSMFAP00000058068.1"/>
    </source>
</evidence>
<dbReference type="Proteomes" id="UP000233100">
    <property type="component" value="Chromosome 9"/>
</dbReference>
<dbReference type="GeneTree" id="ENSGT01050000245604"/>